<dbReference type="AlphaFoldDB" id="A0AAW2EGP1"/>
<organism evidence="1 2">
    <name type="scientific">Cardiocondyla obscurior</name>
    <dbReference type="NCBI Taxonomy" id="286306"/>
    <lineage>
        <taxon>Eukaryota</taxon>
        <taxon>Metazoa</taxon>
        <taxon>Ecdysozoa</taxon>
        <taxon>Arthropoda</taxon>
        <taxon>Hexapoda</taxon>
        <taxon>Insecta</taxon>
        <taxon>Pterygota</taxon>
        <taxon>Neoptera</taxon>
        <taxon>Endopterygota</taxon>
        <taxon>Hymenoptera</taxon>
        <taxon>Apocrita</taxon>
        <taxon>Aculeata</taxon>
        <taxon>Formicoidea</taxon>
        <taxon>Formicidae</taxon>
        <taxon>Myrmicinae</taxon>
        <taxon>Cardiocondyla</taxon>
    </lineage>
</organism>
<reference evidence="1 2" key="1">
    <citation type="submission" date="2023-03" db="EMBL/GenBank/DDBJ databases">
        <title>High recombination rates correlate with genetic variation in Cardiocondyla obscurior ants.</title>
        <authorList>
            <person name="Errbii M."/>
        </authorList>
    </citation>
    <scope>NUCLEOTIDE SEQUENCE [LARGE SCALE GENOMIC DNA]</scope>
    <source>
        <strain evidence="1">Alpha-2009</strain>
        <tissue evidence="1">Whole body</tissue>
    </source>
</reference>
<name>A0AAW2EGP1_9HYME</name>
<dbReference type="Proteomes" id="UP001430953">
    <property type="component" value="Unassembled WGS sequence"/>
</dbReference>
<protein>
    <submittedName>
        <fullName evidence="1">Uncharacterized protein</fullName>
    </submittedName>
</protein>
<sequence length="128" mass="15102">MKSDSKISILTVAWVSLQIVGHCLEADDVIKYKLIKCRCSVMLFPRKLKVSNRHHLREELVNFATPNVNLRRETRETNIAPQHRREYNSEIKRLLVYLAFLNRPTRKYSGIRVPRGRIIDRKPFLAFV</sequence>
<dbReference type="EMBL" id="JADYXP020000023">
    <property type="protein sequence ID" value="KAL0101933.1"/>
    <property type="molecule type" value="Genomic_DNA"/>
</dbReference>
<keyword evidence="2" id="KW-1185">Reference proteome</keyword>
<accession>A0AAW2EGP1</accession>
<evidence type="ECO:0000313" key="2">
    <source>
        <dbReference type="Proteomes" id="UP001430953"/>
    </source>
</evidence>
<gene>
    <name evidence="1" type="ORF">PUN28_018474</name>
</gene>
<evidence type="ECO:0000313" key="1">
    <source>
        <dbReference type="EMBL" id="KAL0101933.1"/>
    </source>
</evidence>
<proteinExistence type="predicted"/>
<comment type="caution">
    <text evidence="1">The sequence shown here is derived from an EMBL/GenBank/DDBJ whole genome shotgun (WGS) entry which is preliminary data.</text>
</comment>